<name>A0A9P7YV21_9HELO</name>
<comment type="caution">
    <text evidence="1">The sequence shown here is derived from an EMBL/GenBank/DDBJ whole genome shotgun (WGS) entry which is preliminary data.</text>
</comment>
<dbReference type="EMBL" id="MU254422">
    <property type="protein sequence ID" value="KAG9240518.1"/>
    <property type="molecule type" value="Genomic_DNA"/>
</dbReference>
<gene>
    <name evidence="1" type="ORF">BJ878DRAFT_430108</name>
</gene>
<organism evidence="1 2">
    <name type="scientific">Calycina marina</name>
    <dbReference type="NCBI Taxonomy" id="1763456"/>
    <lineage>
        <taxon>Eukaryota</taxon>
        <taxon>Fungi</taxon>
        <taxon>Dikarya</taxon>
        <taxon>Ascomycota</taxon>
        <taxon>Pezizomycotina</taxon>
        <taxon>Leotiomycetes</taxon>
        <taxon>Helotiales</taxon>
        <taxon>Pezizellaceae</taxon>
        <taxon>Calycina</taxon>
    </lineage>
</organism>
<accession>A0A9P7YV21</accession>
<dbReference type="AlphaFoldDB" id="A0A9P7YV21"/>
<feature type="non-terminal residue" evidence="1">
    <location>
        <position position="1"/>
    </location>
</feature>
<dbReference type="Proteomes" id="UP000887226">
    <property type="component" value="Unassembled WGS sequence"/>
</dbReference>
<keyword evidence="2" id="KW-1185">Reference proteome</keyword>
<proteinExistence type="predicted"/>
<evidence type="ECO:0000313" key="1">
    <source>
        <dbReference type="EMBL" id="KAG9240518.1"/>
    </source>
</evidence>
<dbReference type="OrthoDB" id="429143at2759"/>
<evidence type="ECO:0000313" key="2">
    <source>
        <dbReference type="Proteomes" id="UP000887226"/>
    </source>
</evidence>
<reference evidence="1" key="1">
    <citation type="journal article" date="2021" name="IMA Fungus">
        <title>Genomic characterization of three marine fungi, including Emericellopsis atlantica sp. nov. with signatures of a generalist lifestyle and marine biomass degradation.</title>
        <authorList>
            <person name="Hagestad O.C."/>
            <person name="Hou L."/>
            <person name="Andersen J.H."/>
            <person name="Hansen E.H."/>
            <person name="Altermark B."/>
            <person name="Li C."/>
            <person name="Kuhnert E."/>
            <person name="Cox R.J."/>
            <person name="Crous P.W."/>
            <person name="Spatafora J.W."/>
            <person name="Lail K."/>
            <person name="Amirebrahimi M."/>
            <person name="Lipzen A."/>
            <person name="Pangilinan J."/>
            <person name="Andreopoulos W."/>
            <person name="Hayes R.D."/>
            <person name="Ng V."/>
            <person name="Grigoriev I.V."/>
            <person name="Jackson S.A."/>
            <person name="Sutton T.D.S."/>
            <person name="Dobson A.D.W."/>
            <person name="Rama T."/>
        </authorList>
    </citation>
    <scope>NUCLEOTIDE SEQUENCE</scope>
    <source>
        <strain evidence="1">TRa3180A</strain>
    </source>
</reference>
<protein>
    <submittedName>
        <fullName evidence="1">Uncharacterized protein</fullName>
    </submittedName>
</protein>
<sequence length="142" mass="15707">PHLSQTYAMTYPPEKTGYFLIAISEGGVICGGANYTFEDGKSLWSGNFDGSTLIQDPRPAIRKHFETIMQDDFWGWEGSGTSQDRIWTENDGCPHVGQVPEHSSHFALAGFNVLGMFMTFLTAKGIAKMVRENVPLENAACR</sequence>